<name>A0ACC1BK60_9ROSI</name>
<protein>
    <submittedName>
        <fullName evidence="1">Uncharacterized protein</fullName>
    </submittedName>
</protein>
<reference evidence="2" key="1">
    <citation type="journal article" date="2023" name="G3 (Bethesda)">
        <title>Genome assembly and association tests identify interacting loci associated with vigor, precocity, and sex in interspecific pistachio rootstocks.</title>
        <authorList>
            <person name="Palmer W."/>
            <person name="Jacygrad E."/>
            <person name="Sagayaradj S."/>
            <person name="Cavanaugh K."/>
            <person name="Han R."/>
            <person name="Bertier L."/>
            <person name="Beede B."/>
            <person name="Kafkas S."/>
            <person name="Golino D."/>
            <person name="Preece J."/>
            <person name="Michelmore R."/>
        </authorList>
    </citation>
    <scope>NUCLEOTIDE SEQUENCE [LARGE SCALE GENOMIC DNA]</scope>
</reference>
<comment type="caution">
    <text evidence="1">The sequence shown here is derived from an EMBL/GenBank/DDBJ whole genome shotgun (WGS) entry which is preliminary data.</text>
</comment>
<accession>A0ACC1BK60</accession>
<keyword evidence="2" id="KW-1185">Reference proteome</keyword>
<sequence length="74" mass="8096">MNGGPSGFNNAPVTRAFVIASGIFTVFFGIQGRFNKLGHFQKFSLVEVDCVWICLFICARIDVWAVSAILLQGV</sequence>
<proteinExistence type="predicted"/>
<organism evidence="1 2">
    <name type="scientific">Pistacia atlantica</name>
    <dbReference type="NCBI Taxonomy" id="434234"/>
    <lineage>
        <taxon>Eukaryota</taxon>
        <taxon>Viridiplantae</taxon>
        <taxon>Streptophyta</taxon>
        <taxon>Embryophyta</taxon>
        <taxon>Tracheophyta</taxon>
        <taxon>Spermatophyta</taxon>
        <taxon>Magnoliopsida</taxon>
        <taxon>eudicotyledons</taxon>
        <taxon>Gunneridae</taxon>
        <taxon>Pentapetalae</taxon>
        <taxon>rosids</taxon>
        <taxon>malvids</taxon>
        <taxon>Sapindales</taxon>
        <taxon>Anacardiaceae</taxon>
        <taxon>Pistacia</taxon>
    </lineage>
</organism>
<evidence type="ECO:0000313" key="1">
    <source>
        <dbReference type="EMBL" id="KAJ0099325.1"/>
    </source>
</evidence>
<dbReference type="Proteomes" id="UP001164250">
    <property type="component" value="Chromosome 4"/>
</dbReference>
<dbReference type="EMBL" id="CM047900">
    <property type="protein sequence ID" value="KAJ0099325.1"/>
    <property type="molecule type" value="Genomic_DNA"/>
</dbReference>
<gene>
    <name evidence="1" type="ORF">Patl1_21159</name>
</gene>
<evidence type="ECO:0000313" key="2">
    <source>
        <dbReference type="Proteomes" id="UP001164250"/>
    </source>
</evidence>